<dbReference type="GO" id="GO:0036094">
    <property type="term" value="F:small molecule binding"/>
    <property type="evidence" value="ECO:0007669"/>
    <property type="project" value="InterPro"/>
</dbReference>
<evidence type="ECO:0000313" key="7">
    <source>
        <dbReference type="Ensembl" id="ENSPEMP00000032994.1"/>
    </source>
</evidence>
<dbReference type="InterPro" id="IPR012674">
    <property type="entry name" value="Calycin"/>
</dbReference>
<feature type="domain" description="Lipocalin/cytosolic fatty-acid binding" evidence="6">
    <location>
        <begin position="33"/>
        <end position="169"/>
    </location>
</feature>
<evidence type="ECO:0000256" key="2">
    <source>
        <dbReference type="ARBA" id="ARBA00006889"/>
    </source>
</evidence>
<proteinExistence type="inferred from homology"/>
<dbReference type="PRINTS" id="PR01175">
    <property type="entry name" value="VNEBNERGLAND"/>
</dbReference>
<reference evidence="7 8" key="1">
    <citation type="submission" date="2018-10" db="EMBL/GenBank/DDBJ databases">
        <title>Improved assembly of the deer mouse Peromyscus maniculatus genome.</title>
        <authorList>
            <person name="Lassance J.-M."/>
            <person name="Hoekstra H.E."/>
        </authorList>
    </citation>
    <scope>NUCLEOTIDE SEQUENCE [LARGE SCALE GENOMIC DNA]</scope>
</reference>
<protein>
    <recommendedName>
        <fullName evidence="6">Lipocalin/cytosolic fatty-acid binding domain-containing protein</fullName>
    </recommendedName>
</protein>
<dbReference type="InterPro" id="IPR000566">
    <property type="entry name" value="Lipocln_cytosolic_FA-bd_dom"/>
</dbReference>
<dbReference type="Proteomes" id="UP000694547">
    <property type="component" value="Chromosome 4"/>
</dbReference>
<dbReference type="InterPro" id="IPR002345">
    <property type="entry name" value="Lipocalin"/>
</dbReference>
<name>A0A8C8UHM2_PERMB</name>
<dbReference type="AlphaFoldDB" id="A0A8C8UHM2"/>
<dbReference type="GeneTree" id="ENSGT01050000244868"/>
<dbReference type="Gene3D" id="2.40.128.20">
    <property type="match status" value="1"/>
</dbReference>
<reference evidence="7" key="3">
    <citation type="submission" date="2025-09" db="UniProtKB">
        <authorList>
            <consortium name="Ensembl"/>
        </authorList>
    </citation>
    <scope>IDENTIFICATION</scope>
</reference>
<dbReference type="InterPro" id="IPR002450">
    <property type="entry name" value="von_Ebner_gland"/>
</dbReference>
<accession>A0A8C8UHM2</accession>
<reference evidence="7" key="2">
    <citation type="submission" date="2025-08" db="UniProtKB">
        <authorList>
            <consortium name="Ensembl"/>
        </authorList>
    </citation>
    <scope>IDENTIFICATION</scope>
</reference>
<keyword evidence="4 5" id="KW-0732">Signal</keyword>
<feature type="signal peptide" evidence="5">
    <location>
        <begin position="1"/>
        <end position="19"/>
    </location>
</feature>
<comment type="similarity">
    <text evidence="2">Belongs to the calycin superfamily. Lipocalin family.</text>
</comment>
<dbReference type="SUPFAM" id="SSF50814">
    <property type="entry name" value="Lipocalins"/>
    <property type="match status" value="1"/>
</dbReference>
<sequence>MQSLLLTVTLFVLVAVLQAQDDLPFLSEEKKLSGVWFVKATVSDRNLTKLSPEVSFPNRVSFPEQGTLEIRTTIMSEGQCIKVGLRMQRTEEPGQYSSFSNHVLFHIHELPVKDHYIIYTEILLSEKKSEVVDLLGKHLKENTEALEEFKKFIQRKGLLQENVMVPEQRGKRILLTAHQDHNC</sequence>
<dbReference type="PANTHER" id="PTHR11430:SF5">
    <property type="entry name" value="VOMERONASAL SECRETORY PROTEIN 2"/>
    <property type="match status" value="1"/>
</dbReference>
<dbReference type="Pfam" id="PF00061">
    <property type="entry name" value="Lipocalin"/>
    <property type="match status" value="1"/>
</dbReference>
<dbReference type="PANTHER" id="PTHR11430">
    <property type="entry name" value="LIPOCALIN"/>
    <property type="match status" value="1"/>
</dbReference>
<evidence type="ECO:0000313" key="8">
    <source>
        <dbReference type="Proteomes" id="UP000694547"/>
    </source>
</evidence>
<evidence type="ECO:0000256" key="5">
    <source>
        <dbReference type="SAM" id="SignalP"/>
    </source>
</evidence>
<evidence type="ECO:0000256" key="4">
    <source>
        <dbReference type="ARBA" id="ARBA00022729"/>
    </source>
</evidence>
<evidence type="ECO:0000259" key="6">
    <source>
        <dbReference type="Pfam" id="PF00061"/>
    </source>
</evidence>
<dbReference type="Ensembl" id="ENSPEMT00000042334.1">
    <property type="protein sequence ID" value="ENSPEMP00000032994.1"/>
    <property type="gene ID" value="ENSPEMG00000026996.1"/>
</dbReference>
<evidence type="ECO:0000256" key="3">
    <source>
        <dbReference type="ARBA" id="ARBA00022525"/>
    </source>
</evidence>
<keyword evidence="8" id="KW-1185">Reference proteome</keyword>
<feature type="chain" id="PRO_5034735088" description="Lipocalin/cytosolic fatty-acid binding domain-containing protein" evidence="5">
    <location>
        <begin position="20"/>
        <end position="183"/>
    </location>
</feature>
<evidence type="ECO:0000256" key="1">
    <source>
        <dbReference type="ARBA" id="ARBA00004613"/>
    </source>
</evidence>
<organism evidence="7 8">
    <name type="scientific">Peromyscus maniculatus bairdii</name>
    <name type="common">Prairie deer mouse</name>
    <dbReference type="NCBI Taxonomy" id="230844"/>
    <lineage>
        <taxon>Eukaryota</taxon>
        <taxon>Metazoa</taxon>
        <taxon>Chordata</taxon>
        <taxon>Craniata</taxon>
        <taxon>Vertebrata</taxon>
        <taxon>Euteleostomi</taxon>
        <taxon>Mammalia</taxon>
        <taxon>Eutheria</taxon>
        <taxon>Euarchontoglires</taxon>
        <taxon>Glires</taxon>
        <taxon>Rodentia</taxon>
        <taxon>Myomorpha</taxon>
        <taxon>Muroidea</taxon>
        <taxon>Cricetidae</taxon>
        <taxon>Neotominae</taxon>
        <taxon>Peromyscus</taxon>
    </lineage>
</organism>
<keyword evidence="3" id="KW-0964">Secreted</keyword>
<comment type="subcellular location">
    <subcellularLocation>
        <location evidence="1">Secreted</location>
    </subcellularLocation>
</comment>
<dbReference type="GO" id="GO:0005615">
    <property type="term" value="C:extracellular space"/>
    <property type="evidence" value="ECO:0007669"/>
    <property type="project" value="TreeGrafter"/>
</dbReference>